<dbReference type="PANTHER" id="PTHR43562">
    <property type="entry name" value="NAPA-TYPE SODIUM/HYDROGEN ANTIPORTER"/>
    <property type="match status" value="1"/>
</dbReference>
<keyword evidence="5 10" id="KW-1133">Transmembrane helix</keyword>
<feature type="transmembrane region" description="Helical" evidence="10">
    <location>
        <begin position="129"/>
        <end position="146"/>
    </location>
</feature>
<keyword evidence="4 10" id="KW-0812">Transmembrane</keyword>
<evidence type="ECO:0000313" key="12">
    <source>
        <dbReference type="EMBL" id="CAE2342281.1"/>
    </source>
</evidence>
<keyword evidence="7" id="KW-0406">Ion transport</keyword>
<dbReference type="GO" id="GO:1902600">
    <property type="term" value="P:proton transmembrane transport"/>
    <property type="evidence" value="ECO:0007669"/>
    <property type="project" value="InterPro"/>
</dbReference>
<feature type="transmembrane region" description="Helical" evidence="10">
    <location>
        <begin position="304"/>
        <end position="322"/>
    </location>
</feature>
<evidence type="ECO:0000256" key="10">
    <source>
        <dbReference type="SAM" id="Phobius"/>
    </source>
</evidence>
<keyword evidence="2" id="KW-0813">Transport</keyword>
<evidence type="ECO:0000256" key="1">
    <source>
        <dbReference type="ARBA" id="ARBA00004141"/>
    </source>
</evidence>
<feature type="transmembrane region" description="Helical" evidence="10">
    <location>
        <begin position="100"/>
        <end position="117"/>
    </location>
</feature>
<evidence type="ECO:0000256" key="6">
    <source>
        <dbReference type="ARBA" id="ARBA00023053"/>
    </source>
</evidence>
<protein>
    <recommendedName>
        <fullName evidence="11">Cation/H+ exchanger transmembrane domain-containing protein</fullName>
    </recommendedName>
</protein>
<feature type="transmembrane region" description="Helical" evidence="10">
    <location>
        <begin position="205"/>
        <end position="231"/>
    </location>
</feature>
<evidence type="ECO:0000256" key="2">
    <source>
        <dbReference type="ARBA" id="ARBA00022448"/>
    </source>
</evidence>
<feature type="domain" description="Cation/H+ exchanger transmembrane" evidence="11">
    <location>
        <begin position="41"/>
        <end position="406"/>
    </location>
</feature>
<keyword evidence="3" id="KW-0050">Antiport</keyword>
<dbReference type="Pfam" id="PF00999">
    <property type="entry name" value="Na_H_Exchanger"/>
    <property type="match status" value="1"/>
</dbReference>
<dbReference type="Gene3D" id="1.20.1530.20">
    <property type="match status" value="1"/>
</dbReference>
<dbReference type="GO" id="GO:0015297">
    <property type="term" value="F:antiporter activity"/>
    <property type="evidence" value="ECO:0007669"/>
    <property type="project" value="UniProtKB-KW"/>
</dbReference>
<dbReference type="GO" id="GO:0006814">
    <property type="term" value="P:sodium ion transport"/>
    <property type="evidence" value="ECO:0007669"/>
    <property type="project" value="UniProtKB-KW"/>
</dbReference>
<keyword evidence="8 10" id="KW-0472">Membrane</keyword>
<evidence type="ECO:0000256" key="4">
    <source>
        <dbReference type="ARBA" id="ARBA00022692"/>
    </source>
</evidence>
<evidence type="ECO:0000256" key="7">
    <source>
        <dbReference type="ARBA" id="ARBA00023065"/>
    </source>
</evidence>
<dbReference type="InterPro" id="IPR038770">
    <property type="entry name" value="Na+/solute_symporter_sf"/>
</dbReference>
<evidence type="ECO:0000256" key="8">
    <source>
        <dbReference type="ARBA" id="ARBA00023136"/>
    </source>
</evidence>
<keyword evidence="9" id="KW-0739">Sodium transport</keyword>
<feature type="transmembrane region" description="Helical" evidence="10">
    <location>
        <begin position="251"/>
        <end position="284"/>
    </location>
</feature>
<dbReference type="AlphaFoldDB" id="A0A7S4PRD4"/>
<gene>
    <name evidence="12" type="ORF">GTHE00462_LOCUS40277</name>
</gene>
<keyword evidence="6" id="KW-0915">Sodium</keyword>
<feature type="transmembrane region" description="Helical" evidence="10">
    <location>
        <begin position="399"/>
        <end position="421"/>
    </location>
</feature>
<feature type="transmembrane region" description="Helical" evidence="10">
    <location>
        <begin position="166"/>
        <end position="184"/>
    </location>
</feature>
<organism evidence="12">
    <name type="scientific">Guillardia theta</name>
    <name type="common">Cryptophyte</name>
    <name type="synonym">Cryptomonas phi</name>
    <dbReference type="NCBI Taxonomy" id="55529"/>
    <lineage>
        <taxon>Eukaryota</taxon>
        <taxon>Cryptophyceae</taxon>
        <taxon>Pyrenomonadales</taxon>
        <taxon>Geminigeraceae</taxon>
        <taxon>Guillardia</taxon>
    </lineage>
</organism>
<dbReference type="InterPro" id="IPR006153">
    <property type="entry name" value="Cation/H_exchanger_TM"/>
</dbReference>
<dbReference type="EMBL" id="HBKN01051636">
    <property type="protein sequence ID" value="CAE2342281.1"/>
    <property type="molecule type" value="Transcribed_RNA"/>
</dbReference>
<evidence type="ECO:0000256" key="9">
    <source>
        <dbReference type="ARBA" id="ARBA00023201"/>
    </source>
</evidence>
<name>A0A7S4PRD4_GUITH</name>
<feature type="transmembrane region" description="Helical" evidence="10">
    <location>
        <begin position="60"/>
        <end position="80"/>
    </location>
</feature>
<evidence type="ECO:0000256" key="3">
    <source>
        <dbReference type="ARBA" id="ARBA00022449"/>
    </source>
</evidence>
<reference evidence="12" key="1">
    <citation type="submission" date="2021-01" db="EMBL/GenBank/DDBJ databases">
        <authorList>
            <person name="Corre E."/>
            <person name="Pelletier E."/>
            <person name="Niang G."/>
            <person name="Scheremetjew M."/>
            <person name="Finn R."/>
            <person name="Kale V."/>
            <person name="Holt S."/>
            <person name="Cochrane G."/>
            <person name="Meng A."/>
            <person name="Brown T."/>
            <person name="Cohen L."/>
        </authorList>
    </citation>
    <scope>NUCLEOTIDE SEQUENCE</scope>
    <source>
        <strain evidence="12">CCMP 2712</strain>
    </source>
</reference>
<dbReference type="GO" id="GO:0016020">
    <property type="term" value="C:membrane"/>
    <property type="evidence" value="ECO:0007669"/>
    <property type="project" value="UniProtKB-SubCell"/>
</dbReference>
<sequence>MAVSLVSTWPPLHLYQVSKLGAFWLLADVWGYITYLVFTGPTHVGETIAGFFLGPMHYNIVPYPEAFAMMGQLGAVYIIFEKGLTSKLDDIVKQFPRSIALANLSLTVSMFWIALVFRLKGHSMTESVCASLAFSIPVCGIVEFGWSKKKLSNLIEGDEIFNETISGSTTIGVMIGMVLLSLLNGTIPLLNEQPVGQWWNILQPLLFSLVFLIGCVVLTLCWNFLCCPPLIQLLAIEKKTDETFKLHESVIMVFMICTGVGCGLAAEVVQVPYIVGVFVGGLSFSKIQSARDIWEKNTKNIGPWLYRIFFSCSLGFLMPNSMGNRGEAISAGIEVSVAGILGTLFGVGMVSFGLMFREKQVISKSILAGLIWGQGSEISYIVLLYFYQNGHIALEGFGSLLWALFLASSICPALSHFTTVLSNFEQPRITEVPMDDEYYQGEIEAVETPQYSHSGNVYSYSLETSHSLTGKAQQFRNDTMKYDTTGALSENQSYTNQNGYAIPRDHYMPKQLTPSPTQTQYSNGFAGGVEPVYYSQNPLGSLAQFPLNPIQTQVKRYDAICDIYALTSSQASASAVG</sequence>
<comment type="subcellular location">
    <subcellularLocation>
        <location evidence="1">Membrane</location>
        <topology evidence="1">Multi-pass membrane protein</topology>
    </subcellularLocation>
</comment>
<feature type="transmembrane region" description="Helical" evidence="10">
    <location>
        <begin position="366"/>
        <end position="387"/>
    </location>
</feature>
<feature type="transmembrane region" description="Helical" evidence="10">
    <location>
        <begin position="20"/>
        <end position="39"/>
    </location>
</feature>
<feature type="transmembrane region" description="Helical" evidence="10">
    <location>
        <begin position="328"/>
        <end position="354"/>
    </location>
</feature>
<proteinExistence type="predicted"/>
<evidence type="ECO:0000259" key="11">
    <source>
        <dbReference type="Pfam" id="PF00999"/>
    </source>
</evidence>
<dbReference type="PANTHER" id="PTHR43562:SF3">
    <property type="entry name" value="SODIUM ION_PROTON EXCHANGER (EUROFUNG)"/>
    <property type="match status" value="1"/>
</dbReference>
<evidence type="ECO:0000256" key="5">
    <source>
        <dbReference type="ARBA" id="ARBA00022989"/>
    </source>
</evidence>
<accession>A0A7S4PRD4</accession>